<dbReference type="AlphaFoldDB" id="A0A437M6Q6"/>
<comment type="caution">
    <text evidence="9">The sequence shown here is derived from an EMBL/GenBank/DDBJ whole genome shotgun (WGS) entry which is preliminary data.</text>
</comment>
<dbReference type="PANTHER" id="PTHR43098">
    <property type="entry name" value="L-ORNITHINE N(5)-MONOOXYGENASE-RELATED"/>
    <property type="match status" value="1"/>
</dbReference>
<evidence type="ECO:0000313" key="9">
    <source>
        <dbReference type="EMBL" id="RVT93184.1"/>
    </source>
</evidence>
<evidence type="ECO:0000256" key="6">
    <source>
        <dbReference type="ARBA" id="ARBA00023002"/>
    </source>
</evidence>
<keyword evidence="7" id="KW-0503">Monooxygenase</keyword>
<reference evidence="9 10" key="1">
    <citation type="submission" date="2019-01" db="EMBL/GenBank/DDBJ databases">
        <authorList>
            <person name="Chen W.-M."/>
        </authorList>
    </citation>
    <scope>NUCLEOTIDE SEQUENCE [LARGE SCALE GENOMIC DNA]</scope>
    <source>
        <strain evidence="9 10">CCP-7</strain>
    </source>
</reference>
<dbReference type="PRINTS" id="PR00420">
    <property type="entry name" value="RNGMNOXGNASE"/>
</dbReference>
<keyword evidence="10" id="KW-1185">Reference proteome</keyword>
<evidence type="ECO:0000256" key="1">
    <source>
        <dbReference type="ARBA" id="ARBA00001974"/>
    </source>
</evidence>
<dbReference type="Pfam" id="PF07992">
    <property type="entry name" value="Pyr_redox_2"/>
    <property type="match status" value="1"/>
</dbReference>
<dbReference type="EMBL" id="SACN01000001">
    <property type="protein sequence ID" value="RVT93184.1"/>
    <property type="molecule type" value="Genomic_DNA"/>
</dbReference>
<evidence type="ECO:0000259" key="8">
    <source>
        <dbReference type="Pfam" id="PF07992"/>
    </source>
</evidence>
<dbReference type="GO" id="GO:0004497">
    <property type="term" value="F:monooxygenase activity"/>
    <property type="evidence" value="ECO:0007669"/>
    <property type="project" value="UniProtKB-KW"/>
</dbReference>
<gene>
    <name evidence="9" type="ORF">EOD43_04660</name>
</gene>
<feature type="domain" description="FAD/NAD(P)-binding" evidence="8">
    <location>
        <begin position="63"/>
        <end position="272"/>
    </location>
</feature>
<dbReference type="Gene3D" id="3.50.50.60">
    <property type="entry name" value="FAD/NAD(P)-binding domain"/>
    <property type="match status" value="2"/>
</dbReference>
<dbReference type="PANTHER" id="PTHR43098:SF4">
    <property type="entry name" value="BLR3857 PROTEIN"/>
    <property type="match status" value="1"/>
</dbReference>
<keyword evidence="3" id="KW-0285">Flavoprotein</keyword>
<dbReference type="RefSeq" id="WP_127741534.1">
    <property type="nucleotide sequence ID" value="NZ_SACN01000001.1"/>
</dbReference>
<keyword evidence="6" id="KW-0560">Oxidoreductase</keyword>
<organism evidence="9 10">
    <name type="scientific">Sphingomonas crocodyli</name>
    <dbReference type="NCBI Taxonomy" id="1979270"/>
    <lineage>
        <taxon>Bacteria</taxon>
        <taxon>Pseudomonadati</taxon>
        <taxon>Pseudomonadota</taxon>
        <taxon>Alphaproteobacteria</taxon>
        <taxon>Sphingomonadales</taxon>
        <taxon>Sphingomonadaceae</taxon>
        <taxon>Sphingomonas</taxon>
    </lineage>
</organism>
<evidence type="ECO:0000256" key="2">
    <source>
        <dbReference type="ARBA" id="ARBA00010139"/>
    </source>
</evidence>
<dbReference type="InterPro" id="IPR023753">
    <property type="entry name" value="FAD/NAD-binding_dom"/>
</dbReference>
<accession>A0A437M6Q6</accession>
<dbReference type="FunFam" id="3.50.50.60:FF:000341">
    <property type="entry name" value="Baeyer-Villiger monooxygenase"/>
    <property type="match status" value="1"/>
</dbReference>
<evidence type="ECO:0000313" key="10">
    <source>
        <dbReference type="Proteomes" id="UP000282971"/>
    </source>
</evidence>
<evidence type="ECO:0000256" key="5">
    <source>
        <dbReference type="ARBA" id="ARBA00022857"/>
    </source>
</evidence>
<dbReference type="InterPro" id="IPR050775">
    <property type="entry name" value="FAD-binding_Monooxygenases"/>
</dbReference>
<protein>
    <submittedName>
        <fullName evidence="9">NAD(P)/FAD-dependent oxidoreductase</fullName>
    </submittedName>
</protein>
<keyword evidence="4" id="KW-0274">FAD</keyword>
<keyword evidence="5" id="KW-0521">NADP</keyword>
<evidence type="ECO:0000256" key="7">
    <source>
        <dbReference type="ARBA" id="ARBA00023033"/>
    </source>
</evidence>
<proteinExistence type="inferred from homology"/>
<sequence>MATISPESPADILARYRAERDKRIDAKGNGQYVDAVGELARFGDTDPNATPRIERDPIIAEVEVLIVGAGFGGLLTAARLKEAGIDDVRILDLASDFGGTWYWNRYPGVQCDIESYSYLPLLEETGYVAKHRYAYGDEILEYSQFLGRYFDLYPKTSFQTAVTDVHWDEKAQRWQVNTDRGDRFSARYFMLAVGRVSRPKLPGIKGIETFKGHSFHTSRWDYAYTGGDTHADLDKLGDKRVAVIGTGATGIQLIPRVAKTAQQLTVFQRTPSSVGVRGNHATDVDWYKAQKPGWQEYRRALFLDAASGLCDDSEIRDGWTETGRILREGKPAHPETPEEIGKRAMMADIQVMNGRRQRIDDTVKDPETAEKLKPWYNLFCKRPTFNDEFLDAFNRPNVSLVDASGDNAITEITETGVIAGGKEYPVDLIIYASGFQVIGKVGQRVTFPVKGRDGVMLEDHWGAGMRTLHGLTAHNFPNWFYIGQGQNAVAANYTTTVDDQAKHLAYILTEAKKRDATVIEPTAEAEQGWLDEIRASNKRPPEFYENCTPGYYNNEGKGGVTIWAESYAPGAAAFNALLKKWRDEGDMKGLTLR</sequence>
<evidence type="ECO:0000256" key="4">
    <source>
        <dbReference type="ARBA" id="ARBA00022827"/>
    </source>
</evidence>
<comment type="similarity">
    <text evidence="2">Belongs to the FAD-binding monooxygenase family.</text>
</comment>
<dbReference type="InterPro" id="IPR036188">
    <property type="entry name" value="FAD/NAD-bd_sf"/>
</dbReference>
<dbReference type="SUPFAM" id="SSF51905">
    <property type="entry name" value="FAD/NAD(P)-binding domain"/>
    <property type="match status" value="1"/>
</dbReference>
<comment type="cofactor">
    <cofactor evidence="1">
        <name>FAD</name>
        <dbReference type="ChEBI" id="CHEBI:57692"/>
    </cofactor>
</comment>
<evidence type="ECO:0000256" key="3">
    <source>
        <dbReference type="ARBA" id="ARBA00022630"/>
    </source>
</evidence>
<dbReference type="Proteomes" id="UP000282971">
    <property type="component" value="Unassembled WGS sequence"/>
</dbReference>
<dbReference type="OrthoDB" id="312624at2"/>
<name>A0A437M6Q6_9SPHN</name>